<dbReference type="EMBL" id="GBEZ01014321">
    <property type="protein sequence ID" value="JAC71745.1"/>
    <property type="molecule type" value="Transcribed_RNA"/>
</dbReference>
<accession>A0A061RM66</accession>
<protein>
    <submittedName>
        <fullName evidence="3">Uncharacterized protein</fullName>
    </submittedName>
</protein>
<feature type="transmembrane region" description="Helical" evidence="2">
    <location>
        <begin position="30"/>
        <end position="53"/>
    </location>
</feature>
<gene>
    <name evidence="3" type="ORF">TSPGSL018_1226</name>
</gene>
<keyword evidence="2" id="KW-1133">Transmembrane helix</keyword>
<evidence type="ECO:0000256" key="2">
    <source>
        <dbReference type="SAM" id="Phobius"/>
    </source>
</evidence>
<keyword evidence="2" id="KW-0472">Membrane</keyword>
<name>A0A061RM66_9CHLO</name>
<reference evidence="3" key="1">
    <citation type="submission" date="2014-05" db="EMBL/GenBank/DDBJ databases">
        <title>The transcriptome of the halophilic microalga Tetraselmis sp. GSL018 isolated from the Great Salt Lake, Utah.</title>
        <authorList>
            <person name="Jinkerson R.E."/>
            <person name="D'Adamo S."/>
            <person name="Posewitz M.C."/>
        </authorList>
    </citation>
    <scope>NUCLEOTIDE SEQUENCE</scope>
    <source>
        <strain evidence="3">GSL018</strain>
    </source>
</reference>
<evidence type="ECO:0000256" key="1">
    <source>
        <dbReference type="SAM" id="MobiDB-lite"/>
    </source>
</evidence>
<evidence type="ECO:0000313" key="3">
    <source>
        <dbReference type="EMBL" id="JAC71745.1"/>
    </source>
</evidence>
<sequence length="144" mass="15871">MVVSLAFAVIAIMRDTELRARLLPTQTSPNALFAWFVLLNAFISPFVSGYLLWVKWSYKHKLLAERRGGSIGLPVCHEARFPFPAAAQIAQIAMRPFSSPRTTGDHEEHASIKPQAHLDQDGANEHSDSMAEGNATEVREGVSV</sequence>
<organism evidence="3">
    <name type="scientific">Tetraselmis sp. GSL018</name>
    <dbReference type="NCBI Taxonomy" id="582737"/>
    <lineage>
        <taxon>Eukaryota</taxon>
        <taxon>Viridiplantae</taxon>
        <taxon>Chlorophyta</taxon>
        <taxon>core chlorophytes</taxon>
        <taxon>Chlorodendrophyceae</taxon>
        <taxon>Chlorodendrales</taxon>
        <taxon>Chlorodendraceae</taxon>
        <taxon>Tetraselmis</taxon>
    </lineage>
</organism>
<feature type="compositionally biased region" description="Basic and acidic residues" evidence="1">
    <location>
        <begin position="103"/>
        <end position="129"/>
    </location>
</feature>
<feature type="region of interest" description="Disordered" evidence="1">
    <location>
        <begin position="97"/>
        <end position="144"/>
    </location>
</feature>
<keyword evidence="2" id="KW-0812">Transmembrane</keyword>
<dbReference type="AlphaFoldDB" id="A0A061RM66"/>
<proteinExistence type="predicted"/>